<dbReference type="AlphaFoldDB" id="A0A366DKG1"/>
<dbReference type="OrthoDB" id="9797134at2"/>
<dbReference type="InterPro" id="IPR014284">
    <property type="entry name" value="RNA_pol_sigma-70_dom"/>
</dbReference>
<evidence type="ECO:0000256" key="2">
    <source>
        <dbReference type="ARBA" id="ARBA00023015"/>
    </source>
</evidence>
<dbReference type="Gene3D" id="1.10.1740.10">
    <property type="match status" value="1"/>
</dbReference>
<keyword evidence="8" id="KW-1185">Reference proteome</keyword>
<evidence type="ECO:0000259" key="6">
    <source>
        <dbReference type="Pfam" id="PF08281"/>
    </source>
</evidence>
<dbReference type="GO" id="GO:0006352">
    <property type="term" value="P:DNA-templated transcription initiation"/>
    <property type="evidence" value="ECO:0007669"/>
    <property type="project" value="InterPro"/>
</dbReference>
<dbReference type="InterPro" id="IPR013249">
    <property type="entry name" value="RNA_pol_sigma70_r4_t2"/>
</dbReference>
<dbReference type="SUPFAM" id="SSF88946">
    <property type="entry name" value="Sigma2 domain of RNA polymerase sigma factors"/>
    <property type="match status" value="1"/>
</dbReference>
<proteinExistence type="inferred from homology"/>
<dbReference type="EMBL" id="QNRH01000012">
    <property type="protein sequence ID" value="RBO90570.1"/>
    <property type="molecule type" value="Genomic_DNA"/>
</dbReference>
<dbReference type="Pfam" id="PF08281">
    <property type="entry name" value="Sigma70_r4_2"/>
    <property type="match status" value="1"/>
</dbReference>
<dbReference type="InterPro" id="IPR007627">
    <property type="entry name" value="RNA_pol_sigma70_r2"/>
</dbReference>
<dbReference type="Pfam" id="PF04542">
    <property type="entry name" value="Sigma70_r2"/>
    <property type="match status" value="1"/>
</dbReference>
<dbReference type="RefSeq" id="WP_113946169.1">
    <property type="nucleotide sequence ID" value="NZ_JBHEEG010000011.1"/>
</dbReference>
<evidence type="ECO:0000259" key="5">
    <source>
        <dbReference type="Pfam" id="PF04542"/>
    </source>
</evidence>
<dbReference type="InterPro" id="IPR039425">
    <property type="entry name" value="RNA_pol_sigma-70-like"/>
</dbReference>
<keyword evidence="4" id="KW-0804">Transcription</keyword>
<evidence type="ECO:0000313" key="8">
    <source>
        <dbReference type="Proteomes" id="UP000252893"/>
    </source>
</evidence>
<comment type="similarity">
    <text evidence="1">Belongs to the sigma-70 factor family. ECF subfamily.</text>
</comment>
<name>A0A366DKG1_9HYPH</name>
<reference evidence="7 8" key="1">
    <citation type="submission" date="2018-06" db="EMBL/GenBank/DDBJ databases">
        <title>Genomic Encyclopedia of Type Strains, Phase IV (KMG-IV): sequencing the most valuable type-strain genomes for metagenomic binning, comparative biology and taxonomic classification.</title>
        <authorList>
            <person name="Goeker M."/>
        </authorList>
    </citation>
    <scope>NUCLEOTIDE SEQUENCE [LARGE SCALE GENOMIC DNA]</scope>
    <source>
        <strain evidence="7 8">DSM 25619</strain>
    </source>
</reference>
<keyword evidence="2" id="KW-0805">Transcription regulation</keyword>
<evidence type="ECO:0000256" key="4">
    <source>
        <dbReference type="ARBA" id="ARBA00023163"/>
    </source>
</evidence>
<dbReference type="InterPro" id="IPR036388">
    <property type="entry name" value="WH-like_DNA-bd_sf"/>
</dbReference>
<feature type="domain" description="RNA polymerase sigma-70 region 2" evidence="5">
    <location>
        <begin position="7"/>
        <end position="74"/>
    </location>
</feature>
<dbReference type="GO" id="GO:0016987">
    <property type="term" value="F:sigma factor activity"/>
    <property type="evidence" value="ECO:0007669"/>
    <property type="project" value="UniProtKB-KW"/>
</dbReference>
<dbReference type="InterPro" id="IPR013325">
    <property type="entry name" value="RNA_pol_sigma_r2"/>
</dbReference>
<dbReference type="GO" id="GO:0003677">
    <property type="term" value="F:DNA binding"/>
    <property type="evidence" value="ECO:0007669"/>
    <property type="project" value="InterPro"/>
</dbReference>
<evidence type="ECO:0000313" key="7">
    <source>
        <dbReference type="EMBL" id="RBO90570.1"/>
    </source>
</evidence>
<evidence type="ECO:0000256" key="3">
    <source>
        <dbReference type="ARBA" id="ARBA00023082"/>
    </source>
</evidence>
<comment type="caution">
    <text evidence="7">The sequence shown here is derived from an EMBL/GenBank/DDBJ whole genome shotgun (WGS) entry which is preliminary data.</text>
</comment>
<dbReference type="Gene3D" id="1.10.10.10">
    <property type="entry name" value="Winged helix-like DNA-binding domain superfamily/Winged helix DNA-binding domain"/>
    <property type="match status" value="1"/>
</dbReference>
<dbReference type="InterPro" id="IPR013324">
    <property type="entry name" value="RNA_pol_sigma_r3/r4-like"/>
</dbReference>
<dbReference type="PANTHER" id="PTHR43133">
    <property type="entry name" value="RNA POLYMERASE ECF-TYPE SIGMA FACTO"/>
    <property type="match status" value="1"/>
</dbReference>
<dbReference type="PANTHER" id="PTHR43133:SF63">
    <property type="entry name" value="RNA POLYMERASE SIGMA FACTOR FECI-RELATED"/>
    <property type="match status" value="1"/>
</dbReference>
<protein>
    <submittedName>
        <fullName evidence="7">RNA polymerase sigma-70 factor (ECF subfamily)</fullName>
    </submittedName>
</protein>
<accession>A0A366DKG1</accession>
<keyword evidence="3" id="KW-0731">Sigma factor</keyword>
<gene>
    <name evidence="7" type="ORF">DFR47_11240</name>
</gene>
<feature type="domain" description="RNA polymerase sigma factor 70 region 4 type 2" evidence="6">
    <location>
        <begin position="110"/>
        <end position="155"/>
    </location>
</feature>
<dbReference type="NCBIfam" id="TIGR02937">
    <property type="entry name" value="sigma70-ECF"/>
    <property type="match status" value="1"/>
</dbReference>
<sequence>MWDLHHLFKKHARDIRQALRRRGLPEETAADLTQDTFLRVLISPPETTKTTFNPVGYLFRTARNLCTDYQRREGLIRKVDLSPEDFSAIADPSPSPEKQVYDRQKLLLTHKALHELPERTRKAFEMHRMDEMTIAAIAAELDLSTGRTWSLIREAYEYIDSRLSGL</sequence>
<evidence type="ECO:0000256" key="1">
    <source>
        <dbReference type="ARBA" id="ARBA00010641"/>
    </source>
</evidence>
<dbReference type="Proteomes" id="UP000252893">
    <property type="component" value="Unassembled WGS sequence"/>
</dbReference>
<organism evidence="7 8">
    <name type="scientific">Pseudochrobactrum asaccharolyticum</name>
    <dbReference type="NCBI Taxonomy" id="354351"/>
    <lineage>
        <taxon>Bacteria</taxon>
        <taxon>Pseudomonadati</taxon>
        <taxon>Pseudomonadota</taxon>
        <taxon>Alphaproteobacteria</taxon>
        <taxon>Hyphomicrobiales</taxon>
        <taxon>Brucellaceae</taxon>
        <taxon>Pseudochrobactrum</taxon>
    </lineage>
</organism>
<dbReference type="SUPFAM" id="SSF88659">
    <property type="entry name" value="Sigma3 and sigma4 domains of RNA polymerase sigma factors"/>
    <property type="match status" value="1"/>
</dbReference>